<accession>A0A3E4YKK9</accession>
<feature type="transmembrane region" description="Helical" evidence="1">
    <location>
        <begin position="113"/>
        <end position="130"/>
    </location>
</feature>
<dbReference type="Proteomes" id="UP000260758">
    <property type="component" value="Unassembled WGS sequence"/>
</dbReference>
<gene>
    <name evidence="2" type="ORF">DXB99_01880</name>
</gene>
<keyword evidence="1" id="KW-0812">Transmembrane</keyword>
<organism evidence="2 3">
    <name type="scientific">Agathobacter rectalis</name>
    <dbReference type="NCBI Taxonomy" id="39491"/>
    <lineage>
        <taxon>Bacteria</taxon>
        <taxon>Bacillati</taxon>
        <taxon>Bacillota</taxon>
        <taxon>Clostridia</taxon>
        <taxon>Lachnospirales</taxon>
        <taxon>Lachnospiraceae</taxon>
        <taxon>Agathobacter</taxon>
    </lineage>
</organism>
<name>A0A3E4YKK9_9FIRM</name>
<feature type="transmembrane region" description="Helical" evidence="1">
    <location>
        <begin position="197"/>
        <end position="216"/>
    </location>
</feature>
<evidence type="ECO:0000313" key="3">
    <source>
        <dbReference type="Proteomes" id="UP000260758"/>
    </source>
</evidence>
<dbReference type="EMBL" id="QSTP01000001">
    <property type="protein sequence ID" value="RGM75307.1"/>
    <property type="molecule type" value="Genomic_DNA"/>
</dbReference>
<feature type="transmembrane region" description="Helical" evidence="1">
    <location>
        <begin position="6"/>
        <end position="29"/>
    </location>
</feature>
<feature type="transmembrane region" description="Helical" evidence="1">
    <location>
        <begin position="41"/>
        <end position="58"/>
    </location>
</feature>
<feature type="transmembrane region" description="Helical" evidence="1">
    <location>
        <begin position="137"/>
        <end position="153"/>
    </location>
</feature>
<feature type="transmembrane region" description="Helical" evidence="1">
    <location>
        <begin position="88"/>
        <end position="107"/>
    </location>
</feature>
<dbReference type="AlphaFoldDB" id="A0A3E4YKK9"/>
<sequence length="218" mass="25302">MIQEIFKLFGFLIYVIMGAFFISKVFMYASNDDNELYKDKAMPIVLMSILLCMIDYYFYMNTNMFMFLLHIIPILQIQRYSDVKTKTVYTIVNRLLVLIAITDVLLFGYFNKSFLIAIGIEILVLYFMYLRGKFGSGDYYVMIAIAIITQIMVRPSNIALFGIINFLFFILISNISVLIKGLIISKKEHKKLNEIRIAFYPYMELGFFAATISAALNI</sequence>
<protein>
    <submittedName>
        <fullName evidence="2">Uncharacterized protein</fullName>
    </submittedName>
</protein>
<proteinExistence type="predicted"/>
<feature type="transmembrane region" description="Helical" evidence="1">
    <location>
        <begin position="159"/>
        <end position="185"/>
    </location>
</feature>
<keyword evidence="1" id="KW-1133">Transmembrane helix</keyword>
<comment type="caution">
    <text evidence="2">The sequence shown here is derived from an EMBL/GenBank/DDBJ whole genome shotgun (WGS) entry which is preliminary data.</text>
</comment>
<keyword evidence="1" id="KW-0472">Membrane</keyword>
<evidence type="ECO:0000256" key="1">
    <source>
        <dbReference type="SAM" id="Phobius"/>
    </source>
</evidence>
<evidence type="ECO:0000313" key="2">
    <source>
        <dbReference type="EMBL" id="RGM75307.1"/>
    </source>
</evidence>
<reference evidence="2 3" key="1">
    <citation type="submission" date="2018-08" db="EMBL/GenBank/DDBJ databases">
        <title>A genome reference for cultivated species of the human gut microbiota.</title>
        <authorList>
            <person name="Zou Y."/>
            <person name="Xue W."/>
            <person name="Luo G."/>
        </authorList>
    </citation>
    <scope>NUCLEOTIDE SEQUENCE [LARGE SCALE GENOMIC DNA]</scope>
    <source>
        <strain evidence="2 3">OM07-13</strain>
    </source>
</reference>